<accession>A0A6B0TYR5</accession>
<dbReference type="AlphaFoldDB" id="A0A6B0TYR5"/>
<sequence>MFSADRLMWLLLLESATGLSALGEPQGEFCRLRGRKMRAKYCSSNIRALRFNSRTLSRTDLGMKCSSAGDDVV</sequence>
<evidence type="ECO:0000313" key="2">
    <source>
        <dbReference type="EMBL" id="MXU83121.1"/>
    </source>
</evidence>
<dbReference type="EMBL" id="GIFC01001038">
    <property type="protein sequence ID" value="MXU83121.1"/>
    <property type="molecule type" value="Transcribed_RNA"/>
</dbReference>
<organism evidence="2">
    <name type="scientific">Ixodes ricinus</name>
    <name type="common">Common tick</name>
    <name type="synonym">Acarus ricinus</name>
    <dbReference type="NCBI Taxonomy" id="34613"/>
    <lineage>
        <taxon>Eukaryota</taxon>
        <taxon>Metazoa</taxon>
        <taxon>Ecdysozoa</taxon>
        <taxon>Arthropoda</taxon>
        <taxon>Chelicerata</taxon>
        <taxon>Arachnida</taxon>
        <taxon>Acari</taxon>
        <taxon>Parasitiformes</taxon>
        <taxon>Ixodida</taxon>
        <taxon>Ixodoidea</taxon>
        <taxon>Ixodidae</taxon>
        <taxon>Ixodinae</taxon>
        <taxon>Ixodes</taxon>
    </lineage>
</organism>
<name>A0A6B0TYR5_IXORI</name>
<keyword evidence="1" id="KW-0732">Signal</keyword>
<feature type="chain" id="PRO_5025463831" evidence="1">
    <location>
        <begin position="22"/>
        <end position="73"/>
    </location>
</feature>
<feature type="signal peptide" evidence="1">
    <location>
        <begin position="1"/>
        <end position="21"/>
    </location>
</feature>
<protein>
    <submittedName>
        <fullName evidence="2">Putative secreted protein</fullName>
    </submittedName>
</protein>
<proteinExistence type="predicted"/>
<evidence type="ECO:0000256" key="1">
    <source>
        <dbReference type="SAM" id="SignalP"/>
    </source>
</evidence>
<reference evidence="2" key="1">
    <citation type="submission" date="2019-12" db="EMBL/GenBank/DDBJ databases">
        <title>An insight into the sialome of adult female Ixodes ricinus ticks feeding for 6 days.</title>
        <authorList>
            <person name="Perner J."/>
            <person name="Ribeiro J.M.C."/>
        </authorList>
    </citation>
    <scope>NUCLEOTIDE SEQUENCE</scope>
    <source>
        <strain evidence="2">Semi-engorged</strain>
        <tissue evidence="2">Salivary glands</tissue>
    </source>
</reference>